<feature type="binding site" evidence="6">
    <location>
        <position position="174"/>
    </location>
    <ligand>
        <name>S-adenosyl-L-methionine</name>
        <dbReference type="ChEBI" id="CHEBI:59789"/>
    </ligand>
</feature>
<organism evidence="8 9">
    <name type="scientific">Barnesiella intestinihominis YIT 11860</name>
    <dbReference type="NCBI Taxonomy" id="742726"/>
    <lineage>
        <taxon>Bacteria</taxon>
        <taxon>Pseudomonadati</taxon>
        <taxon>Bacteroidota</taxon>
        <taxon>Bacteroidia</taxon>
        <taxon>Bacteroidales</taxon>
        <taxon>Barnesiellaceae</taxon>
        <taxon>Barnesiella</taxon>
    </lineage>
</organism>
<dbReference type="Pfam" id="PF01189">
    <property type="entry name" value="Methyltr_RsmB-F"/>
    <property type="match status" value="1"/>
</dbReference>
<feature type="binding site" evidence="6">
    <location>
        <position position="130"/>
    </location>
    <ligand>
        <name>S-adenosyl-L-methionine</name>
        <dbReference type="ChEBI" id="CHEBI:59789"/>
    </ligand>
</feature>
<sequence>MTDLPAPFIERTRRLLGDDYPRFAESLESESPTSIRLNPLKSTPTGTIGDPVLWARHGFYLSSRPTFTFDPRLHAGVYYVQEAASMFLNRVIRQYVHEPVRYLDLCAAPGGKSTDAVASLPVGSLIVSNEVIPNRAHILAENIVKWGSPYCIVTRNEASAFGALEKYFDIIAADVPCSGEGMFRKDPAAITEWSAANVAHCAERQRTILTDVWNALRPGGLFIYSTCTYNTEENEEMIGFLRKKFGAIPLTVDIDPAWNITPALVGDLPAYRFMPHRTRGEGLFMAILRKPGEPGETRRVALLSTAEKTEKRNKKNKTPRIAIPDEWRLLVANPDRYTFISDEEKIIAIPAEYTTDYKLLNRHLDLLHAGITVATLKGKDYVPHISLALSTAFDTNQVVHYEASLDTALAYLRRESLFLPTDLPRGYILVTYEGFPLGWAKHLGNRTNNLYPQEWRIRSGYTPDTPFELNIAPK</sequence>
<dbReference type="Gene3D" id="3.30.70.1170">
    <property type="entry name" value="Sun protein, domain 3"/>
    <property type="match status" value="1"/>
</dbReference>
<keyword evidence="1" id="KW-0963">Cytoplasm</keyword>
<dbReference type="PROSITE" id="PS51686">
    <property type="entry name" value="SAM_MT_RSMB_NOP"/>
    <property type="match status" value="1"/>
</dbReference>
<feature type="domain" description="SAM-dependent MTase RsmB/NOP-type" evidence="7">
    <location>
        <begin position="1"/>
        <end position="291"/>
    </location>
</feature>
<dbReference type="GO" id="GO:0003723">
    <property type="term" value="F:RNA binding"/>
    <property type="evidence" value="ECO:0007669"/>
    <property type="project" value="UniProtKB-UniRule"/>
</dbReference>
<dbReference type="EMBL" id="ADLE01000015">
    <property type="protein sequence ID" value="EJZ63001.1"/>
    <property type="molecule type" value="Genomic_DNA"/>
</dbReference>
<name>K0WXK6_9BACT</name>
<evidence type="ECO:0000256" key="5">
    <source>
        <dbReference type="ARBA" id="ARBA00022884"/>
    </source>
</evidence>
<dbReference type="InterPro" id="IPR031341">
    <property type="entry name" value="Methyltr_RsmF_N"/>
</dbReference>
<dbReference type="PRINTS" id="PR02008">
    <property type="entry name" value="RCMTFAMILY"/>
</dbReference>
<dbReference type="Gene3D" id="3.40.50.150">
    <property type="entry name" value="Vaccinia Virus protein VP39"/>
    <property type="match status" value="1"/>
</dbReference>
<dbReference type="Pfam" id="PF17125">
    <property type="entry name" value="Methyltr_RsmF_N"/>
    <property type="match status" value="1"/>
</dbReference>
<dbReference type="InterPro" id="IPR001678">
    <property type="entry name" value="MeTrfase_RsmB-F_NOP2_dom"/>
</dbReference>
<keyword evidence="2 6" id="KW-0489">Methyltransferase</keyword>
<keyword evidence="4 6" id="KW-0949">S-adenosyl-L-methionine</keyword>
<evidence type="ECO:0000259" key="7">
    <source>
        <dbReference type="PROSITE" id="PS51686"/>
    </source>
</evidence>
<comment type="caution">
    <text evidence="8">The sequence shown here is derived from an EMBL/GenBank/DDBJ whole genome shotgun (WGS) entry which is preliminary data.</text>
</comment>
<evidence type="ECO:0000256" key="3">
    <source>
        <dbReference type="ARBA" id="ARBA00022679"/>
    </source>
</evidence>
<feature type="binding site" evidence="6">
    <location>
        <begin position="106"/>
        <end position="112"/>
    </location>
    <ligand>
        <name>S-adenosyl-L-methionine</name>
        <dbReference type="ChEBI" id="CHEBI:59789"/>
    </ligand>
</feature>
<dbReference type="InterPro" id="IPR049560">
    <property type="entry name" value="MeTrfase_RsmB-F_NOP2_cat"/>
</dbReference>
<accession>K0WXK6</accession>
<feature type="active site" description="Nucleophile" evidence="6">
    <location>
        <position position="227"/>
    </location>
</feature>
<gene>
    <name evidence="8" type="ORF">HMPREF9448_02358</name>
</gene>
<keyword evidence="5 6" id="KW-0694">RNA-binding</keyword>
<reference evidence="8 9" key="1">
    <citation type="submission" date="2012-08" db="EMBL/GenBank/DDBJ databases">
        <title>The Genome Sequence of Barnesiella intestinihominis YIT 11860.</title>
        <authorList>
            <consortium name="The Broad Institute Genome Sequencing Platform"/>
            <person name="Earl A."/>
            <person name="Ward D."/>
            <person name="Feldgarden M."/>
            <person name="Gevers D."/>
            <person name="Morotomi M."/>
            <person name="Walker B."/>
            <person name="Young S.K."/>
            <person name="Zeng Q."/>
            <person name="Gargeya S."/>
            <person name="Fitzgerald M."/>
            <person name="Haas B."/>
            <person name="Abouelleil A."/>
            <person name="Alvarado L."/>
            <person name="Arachchi H.M."/>
            <person name="Berlin A.M."/>
            <person name="Chapman S.B."/>
            <person name="Goldberg J."/>
            <person name="Griggs A."/>
            <person name="Gujja S."/>
            <person name="Hansen M."/>
            <person name="Howarth C."/>
            <person name="Imamovic A."/>
            <person name="Larimer J."/>
            <person name="McCowen C."/>
            <person name="Montmayeur A."/>
            <person name="Murphy C."/>
            <person name="Neiman D."/>
            <person name="Pearson M."/>
            <person name="Priest M."/>
            <person name="Roberts A."/>
            <person name="Saif S."/>
            <person name="Shea T."/>
            <person name="Sisk P."/>
            <person name="Sykes S."/>
            <person name="Wortman J."/>
            <person name="Nusbaum C."/>
            <person name="Birren B."/>
        </authorList>
    </citation>
    <scope>NUCLEOTIDE SEQUENCE [LARGE SCALE GENOMIC DNA]</scope>
    <source>
        <strain evidence="8 9">YIT 11860</strain>
    </source>
</reference>
<evidence type="ECO:0000313" key="9">
    <source>
        <dbReference type="Proteomes" id="UP000006044"/>
    </source>
</evidence>
<dbReference type="Pfam" id="PF13636">
    <property type="entry name" value="Methyltranf_PUA"/>
    <property type="match status" value="1"/>
</dbReference>
<dbReference type="PATRIC" id="fig|742726.3.peg.2462"/>
<dbReference type="GeneID" id="77849550"/>
<dbReference type="PANTHER" id="PTHR22807:SF30">
    <property type="entry name" value="28S RRNA (CYTOSINE(4447)-C(5))-METHYLTRANSFERASE-RELATED"/>
    <property type="match status" value="1"/>
</dbReference>
<evidence type="ECO:0000256" key="1">
    <source>
        <dbReference type="ARBA" id="ARBA00022490"/>
    </source>
</evidence>
<evidence type="ECO:0000313" key="8">
    <source>
        <dbReference type="EMBL" id="EJZ63001.1"/>
    </source>
</evidence>
<keyword evidence="9" id="KW-1185">Reference proteome</keyword>
<dbReference type="Gene3D" id="2.30.130.60">
    <property type="match status" value="1"/>
</dbReference>
<dbReference type="InterPro" id="IPR023267">
    <property type="entry name" value="RCMT"/>
</dbReference>
<dbReference type="STRING" id="742726.HMPREF9448_02358"/>
<dbReference type="InterPro" id="IPR029063">
    <property type="entry name" value="SAM-dependent_MTases_sf"/>
</dbReference>
<dbReference type="PANTHER" id="PTHR22807">
    <property type="entry name" value="NOP2 YEAST -RELATED NOL1/NOP2/FMU SUN DOMAIN-CONTAINING"/>
    <property type="match status" value="1"/>
</dbReference>
<dbReference type="InterPro" id="IPR027391">
    <property type="entry name" value="Nol1_Nop2_Fmu_2"/>
</dbReference>
<keyword evidence="3 6" id="KW-0808">Transferase</keyword>
<dbReference type="OrthoDB" id="9810297at2"/>
<comment type="similarity">
    <text evidence="6">Belongs to the class I-like SAM-binding methyltransferase superfamily. RsmB/NOP family.</text>
</comment>
<dbReference type="AlphaFoldDB" id="K0WXK6"/>
<dbReference type="SUPFAM" id="SSF53335">
    <property type="entry name" value="S-adenosyl-L-methionine-dependent methyltransferases"/>
    <property type="match status" value="1"/>
</dbReference>
<dbReference type="GO" id="GO:0001510">
    <property type="term" value="P:RNA methylation"/>
    <property type="evidence" value="ECO:0007669"/>
    <property type="project" value="InterPro"/>
</dbReference>
<proteinExistence type="inferred from homology"/>
<dbReference type="Proteomes" id="UP000006044">
    <property type="component" value="Unassembled WGS sequence"/>
</dbReference>
<dbReference type="RefSeq" id="WP_008862745.1">
    <property type="nucleotide sequence ID" value="NZ_JH815205.1"/>
</dbReference>
<evidence type="ECO:0000256" key="6">
    <source>
        <dbReference type="PROSITE-ProRule" id="PRU01023"/>
    </source>
</evidence>
<comment type="caution">
    <text evidence="6">Lacks conserved residue(s) required for the propagation of feature annotation.</text>
</comment>
<protein>
    <recommendedName>
        <fullName evidence="7">SAM-dependent MTase RsmB/NOP-type domain-containing protein</fullName>
    </recommendedName>
</protein>
<dbReference type="GO" id="GO:0008173">
    <property type="term" value="F:RNA methyltransferase activity"/>
    <property type="evidence" value="ECO:0007669"/>
    <property type="project" value="InterPro"/>
</dbReference>
<evidence type="ECO:0000256" key="2">
    <source>
        <dbReference type="ARBA" id="ARBA00022603"/>
    </source>
</evidence>
<evidence type="ECO:0000256" key="4">
    <source>
        <dbReference type="ARBA" id="ARBA00022691"/>
    </source>
</evidence>
<dbReference type="HOGENOM" id="CLU_005316_6_0_10"/>
<dbReference type="eggNOG" id="COG0144">
    <property type="taxonomic scope" value="Bacteria"/>
</dbReference>
<dbReference type="eggNOG" id="COG3270">
    <property type="taxonomic scope" value="Bacteria"/>
</dbReference>